<dbReference type="InterPro" id="IPR004364">
    <property type="entry name" value="Aa-tRNA-synt_II"/>
</dbReference>
<feature type="domain" description="Aminoacyl-transfer RNA synthetases class-II family profile" evidence="4">
    <location>
        <begin position="7"/>
        <end position="299"/>
    </location>
</feature>
<evidence type="ECO:0000256" key="2">
    <source>
        <dbReference type="ARBA" id="ARBA00022741"/>
    </source>
</evidence>
<evidence type="ECO:0000313" key="5">
    <source>
        <dbReference type="EMBL" id="SDO45464.1"/>
    </source>
</evidence>
<dbReference type="AlphaFoldDB" id="A0A1H0JPG8"/>
<dbReference type="GO" id="GO:0005524">
    <property type="term" value="F:ATP binding"/>
    <property type="evidence" value="ECO:0007669"/>
    <property type="project" value="UniProtKB-KW"/>
</dbReference>
<dbReference type="InterPro" id="IPR004525">
    <property type="entry name" value="EpmA"/>
</dbReference>
<dbReference type="Proteomes" id="UP000199073">
    <property type="component" value="Unassembled WGS sequence"/>
</dbReference>
<dbReference type="PANTHER" id="PTHR42918:SF6">
    <property type="entry name" value="ELONGATION FACTOR P--(R)-BETA-LYSINE LIGASE"/>
    <property type="match status" value="1"/>
</dbReference>
<evidence type="ECO:0000256" key="3">
    <source>
        <dbReference type="ARBA" id="ARBA00022840"/>
    </source>
</evidence>
<dbReference type="GO" id="GO:0004824">
    <property type="term" value="F:lysine-tRNA ligase activity"/>
    <property type="evidence" value="ECO:0007669"/>
    <property type="project" value="InterPro"/>
</dbReference>
<name>A0A1H0JPG8_9BACT</name>
<evidence type="ECO:0000256" key="1">
    <source>
        <dbReference type="ARBA" id="ARBA00022598"/>
    </source>
</evidence>
<protein>
    <submittedName>
        <fullName evidence="5">Lysyl-tRNA synthetase, class 2</fullName>
    </submittedName>
</protein>
<dbReference type="EMBL" id="FNJI01000002">
    <property type="protein sequence ID" value="SDO45464.1"/>
    <property type="molecule type" value="Genomic_DNA"/>
</dbReference>
<keyword evidence="6" id="KW-1185">Reference proteome</keyword>
<accession>A0A1H0JPG8</accession>
<dbReference type="RefSeq" id="WP_092218998.1">
    <property type="nucleotide sequence ID" value="NZ_FNJI01000002.1"/>
</dbReference>
<dbReference type="Pfam" id="PF00152">
    <property type="entry name" value="tRNA-synt_2"/>
    <property type="match status" value="1"/>
</dbReference>
<evidence type="ECO:0000259" key="4">
    <source>
        <dbReference type="PROSITE" id="PS50862"/>
    </source>
</evidence>
<keyword evidence="5" id="KW-0030">Aminoacyl-tRNA synthetase</keyword>
<organism evidence="5 6">
    <name type="scientific">Desulforhopalus singaporensis</name>
    <dbReference type="NCBI Taxonomy" id="91360"/>
    <lineage>
        <taxon>Bacteria</taxon>
        <taxon>Pseudomonadati</taxon>
        <taxon>Thermodesulfobacteriota</taxon>
        <taxon>Desulfobulbia</taxon>
        <taxon>Desulfobulbales</taxon>
        <taxon>Desulfocapsaceae</taxon>
        <taxon>Desulforhopalus</taxon>
    </lineage>
</organism>
<keyword evidence="3" id="KW-0067">ATP-binding</keyword>
<dbReference type="InterPro" id="IPR006195">
    <property type="entry name" value="aa-tRNA-synth_II"/>
</dbReference>
<dbReference type="NCBIfam" id="TIGR00462">
    <property type="entry name" value="genX"/>
    <property type="match status" value="1"/>
</dbReference>
<dbReference type="SUPFAM" id="SSF55681">
    <property type="entry name" value="Class II aaRS and biotin synthetases"/>
    <property type="match status" value="1"/>
</dbReference>
<proteinExistence type="predicted"/>
<dbReference type="GO" id="GO:0005829">
    <property type="term" value="C:cytosol"/>
    <property type="evidence" value="ECO:0007669"/>
    <property type="project" value="TreeGrafter"/>
</dbReference>
<dbReference type="PROSITE" id="PS50862">
    <property type="entry name" value="AA_TRNA_LIGASE_II"/>
    <property type="match status" value="1"/>
</dbReference>
<dbReference type="GO" id="GO:0000049">
    <property type="term" value="F:tRNA binding"/>
    <property type="evidence" value="ECO:0007669"/>
    <property type="project" value="TreeGrafter"/>
</dbReference>
<dbReference type="InterPro" id="IPR045864">
    <property type="entry name" value="aa-tRNA-synth_II/BPL/LPL"/>
</dbReference>
<gene>
    <name evidence="5" type="ORF">SAMN05660330_00267</name>
</gene>
<keyword evidence="1" id="KW-0436">Ligase</keyword>
<dbReference type="STRING" id="91360.SAMN05660330_00267"/>
<reference evidence="5 6" key="1">
    <citation type="submission" date="2016-10" db="EMBL/GenBank/DDBJ databases">
        <authorList>
            <person name="de Groot N.N."/>
        </authorList>
    </citation>
    <scope>NUCLEOTIDE SEQUENCE [LARGE SCALE GENOMIC DNA]</scope>
    <source>
        <strain evidence="5 6">DSM 12130</strain>
    </source>
</reference>
<evidence type="ECO:0000313" key="6">
    <source>
        <dbReference type="Proteomes" id="UP000199073"/>
    </source>
</evidence>
<keyword evidence="2" id="KW-0547">Nucleotide-binding</keyword>
<dbReference type="PANTHER" id="PTHR42918">
    <property type="entry name" value="LYSYL-TRNA SYNTHETASE"/>
    <property type="match status" value="1"/>
</dbReference>
<sequence length="306" mass="34753">MLGEKRLKLRAAFFDSVRLFFKNKGFLEVDTPVRQPVVIPEANIVPIEADGEYLQASPELCMKRLLARGLTNIFQICPCFRKNEIGTLHMEEFRMLEWYRRGARYHALMDDCEQLLRAVDKDLTATGIGCGPGGDNFFAETDLDMPFLRITVAQAFDAYSRVPLEQAVREGSFDEVLVEDVEPKLGGGRPVFLYDYPVELGSLARRKDEEPHLVERFELYINGIELANGFTELTDEREQRTRFHDEIEAIKQGRNVTTALPERFLQDLEHLDSAAGIALGLDRLLMVAVNGRGLKEVVPFTPQDLT</sequence>
<dbReference type="GO" id="GO:0006430">
    <property type="term" value="P:lysyl-tRNA aminoacylation"/>
    <property type="evidence" value="ECO:0007669"/>
    <property type="project" value="InterPro"/>
</dbReference>
<dbReference type="PRINTS" id="PR00982">
    <property type="entry name" value="TRNASYNTHLYS"/>
</dbReference>
<dbReference type="Gene3D" id="3.30.930.10">
    <property type="entry name" value="Bira Bifunctional Protein, Domain 2"/>
    <property type="match status" value="1"/>
</dbReference>
<dbReference type="OrthoDB" id="9801152at2"/>
<dbReference type="InterPro" id="IPR018149">
    <property type="entry name" value="Lys-tRNA-synth_II_C"/>
</dbReference>